<protein>
    <submittedName>
        <fullName evidence="1">Uncharacterized protein</fullName>
    </submittedName>
</protein>
<organism evidence="1 2">
    <name type="scientific">Rhizobium phage RHEph22</name>
    <dbReference type="NCBI Taxonomy" id="2836135"/>
    <lineage>
        <taxon>Viruses</taxon>
        <taxon>Duplodnaviria</taxon>
        <taxon>Heunggongvirae</taxon>
        <taxon>Uroviricota</taxon>
        <taxon>Caudoviricetes</taxon>
        <taxon>Schitoviridae</taxon>
        <taxon>Demetervirinae</taxon>
        <taxon>Acanvirus</taxon>
        <taxon>Acanvirus Rheph22</taxon>
    </lineage>
</organism>
<reference evidence="1 2" key="1">
    <citation type="submission" date="2021-04" db="EMBL/GenBank/DDBJ databases">
        <title>The Hidden Diversity of Double-Stranded DNA Phages in the Symbiotic Bacterium Rhizobium.</title>
        <authorList>
            <person name="Santamaria R.I."/>
            <person name="Bustos P."/>
            <person name="Cauwenberghe J.V."/>
            <person name="Gonzalez V."/>
        </authorList>
    </citation>
    <scope>NUCLEOTIDE SEQUENCE [LARGE SCALE GENOMIC DNA]</scope>
</reference>
<dbReference type="EMBL" id="MW980071">
    <property type="protein sequence ID" value="QXV74684.1"/>
    <property type="molecule type" value="Genomic_DNA"/>
</dbReference>
<dbReference type="Proteomes" id="UP000828722">
    <property type="component" value="Segment"/>
</dbReference>
<evidence type="ECO:0000313" key="2">
    <source>
        <dbReference type="Proteomes" id="UP000828722"/>
    </source>
</evidence>
<proteinExistence type="predicted"/>
<keyword evidence="2" id="KW-1185">Reference proteome</keyword>
<dbReference type="KEGG" id="vg:77934165"/>
<accession>A0AAE7VN65</accession>
<sequence length="54" mass="6336">MQLPELDTEADLLDDKQLAEKVLKKAQRAGVSVETYLMYIIRMYQQEQTHVRVV</sequence>
<dbReference type="GeneID" id="77934165"/>
<dbReference type="RefSeq" id="YP_010658222.1">
    <property type="nucleotide sequence ID" value="NC_070855.1"/>
</dbReference>
<evidence type="ECO:0000313" key="1">
    <source>
        <dbReference type="EMBL" id="QXV74684.1"/>
    </source>
</evidence>
<name>A0AAE7VN65_9CAUD</name>